<dbReference type="InterPro" id="IPR029044">
    <property type="entry name" value="Nucleotide-diphossugar_trans"/>
</dbReference>
<dbReference type="Pfam" id="PF00535">
    <property type="entry name" value="Glycos_transf_2"/>
    <property type="match status" value="1"/>
</dbReference>
<evidence type="ECO:0000259" key="1">
    <source>
        <dbReference type="Pfam" id="PF00535"/>
    </source>
</evidence>
<feature type="domain" description="Glycosyltransferase 2-like" evidence="1">
    <location>
        <begin position="14"/>
        <end position="139"/>
    </location>
</feature>
<name>A0ABN3U4W9_9ACTN</name>
<dbReference type="PANTHER" id="PTHR22916:SF3">
    <property type="entry name" value="UDP-GLCNAC:BETAGAL BETA-1,3-N-ACETYLGLUCOSAMINYLTRANSFERASE-LIKE PROTEIN 1"/>
    <property type="match status" value="1"/>
</dbReference>
<dbReference type="CDD" id="cd00761">
    <property type="entry name" value="Glyco_tranf_GTA_type"/>
    <property type="match status" value="1"/>
</dbReference>
<organism evidence="2 3">
    <name type="scientific">Streptomyces luteosporeus</name>
    <dbReference type="NCBI Taxonomy" id="173856"/>
    <lineage>
        <taxon>Bacteria</taxon>
        <taxon>Bacillati</taxon>
        <taxon>Actinomycetota</taxon>
        <taxon>Actinomycetes</taxon>
        <taxon>Kitasatosporales</taxon>
        <taxon>Streptomycetaceae</taxon>
        <taxon>Streptomyces</taxon>
    </lineage>
</organism>
<dbReference type="InterPro" id="IPR001173">
    <property type="entry name" value="Glyco_trans_2-like"/>
</dbReference>
<evidence type="ECO:0000313" key="3">
    <source>
        <dbReference type="Proteomes" id="UP001500886"/>
    </source>
</evidence>
<dbReference type="Gene3D" id="3.90.550.10">
    <property type="entry name" value="Spore Coat Polysaccharide Biosynthesis Protein SpsA, Chain A"/>
    <property type="match status" value="1"/>
</dbReference>
<gene>
    <name evidence="2" type="ORF">GCM10010315_51710</name>
</gene>
<accession>A0ABN3U4W9</accession>
<reference evidence="2 3" key="1">
    <citation type="journal article" date="2019" name="Int. J. Syst. Evol. Microbiol.">
        <title>The Global Catalogue of Microorganisms (GCM) 10K type strain sequencing project: providing services to taxonomists for standard genome sequencing and annotation.</title>
        <authorList>
            <consortium name="The Broad Institute Genomics Platform"/>
            <consortium name="The Broad Institute Genome Sequencing Center for Infectious Disease"/>
            <person name="Wu L."/>
            <person name="Ma J."/>
        </authorList>
    </citation>
    <scope>NUCLEOTIDE SEQUENCE [LARGE SCALE GENOMIC DNA]</scope>
    <source>
        <strain evidence="2 3">JCM 4542</strain>
    </source>
</reference>
<comment type="caution">
    <text evidence="2">The sequence shown here is derived from an EMBL/GenBank/DDBJ whole genome shotgun (WGS) entry which is preliminary data.</text>
</comment>
<keyword evidence="3" id="KW-1185">Reference proteome</keyword>
<dbReference type="SUPFAM" id="SSF53448">
    <property type="entry name" value="Nucleotide-diphospho-sugar transferases"/>
    <property type="match status" value="1"/>
</dbReference>
<dbReference type="Proteomes" id="UP001500886">
    <property type="component" value="Unassembled WGS sequence"/>
</dbReference>
<dbReference type="PANTHER" id="PTHR22916">
    <property type="entry name" value="GLYCOSYLTRANSFERASE"/>
    <property type="match status" value="1"/>
</dbReference>
<evidence type="ECO:0000313" key="2">
    <source>
        <dbReference type="EMBL" id="GAA2723714.1"/>
    </source>
</evidence>
<dbReference type="EMBL" id="BAAASL010000023">
    <property type="protein sequence ID" value="GAA2723714.1"/>
    <property type="molecule type" value="Genomic_DNA"/>
</dbReference>
<protein>
    <recommendedName>
        <fullName evidence="1">Glycosyltransferase 2-like domain-containing protein</fullName>
    </recommendedName>
</protein>
<proteinExistence type="predicted"/>
<dbReference type="RefSeq" id="WP_344438462.1">
    <property type="nucleotide sequence ID" value="NZ_BAAASL010000023.1"/>
</dbReference>
<sequence>MAVNGSGIPGAQVSVIVIGYDDAAHIADAVRSALGQGPAVAEVIAVDDASTDRTGPLLDRLAAGEPRLRVVHRPVNSGGCGTPRNDGVRAATAPYVMFLDSDDVLPHGAVPALLAAALAHEVPVAAGLCVRRELPLGRDTPWQPQLYRRAVVHDSPEDQPALVRDTLCVNKLYARAFLTRHGIVFPDGRFPYEDFVFGARLLAAGPRLALVPDTVYIWHVRRNAARASLSLDRRRVENWQARLRAHRQGVAVLEEAGKEPLAHAARVKFLDHDLRMYVRELPGHGPAYRRAWWRVTRDWLAGCEEADLRAARAPARWIARVVLASPAPRDLDRLAQLAARPARLLPPYAEAAGEPVWAADLPQAALDGLTGPGAKPARRLPVTVDATLLPGPGLRARLRLHIHEIYGRLAAADPHTVDVDLRLRDGAAVVEHSAPLTRDGACWRAALDLDLAQLAVRGHRDGPGLPQAWDVRVRIHCTHGGVLRTATRAVAVRTRPCVRFGLRCGVLLARPCTTGAGSLALRLAPGVRCAAGVVLRRVRRMLMHRLPARRPAAPGPRPAGRPVPVRLPLAGLLPAVLRTPRSRHDDA</sequence>